<dbReference type="Proteomes" id="UP000239203">
    <property type="component" value="Unassembled WGS sequence"/>
</dbReference>
<feature type="region of interest" description="Disordered" evidence="1">
    <location>
        <begin position="91"/>
        <end position="111"/>
    </location>
</feature>
<gene>
    <name evidence="2" type="ORF">CLV40_12151</name>
</gene>
<keyword evidence="3" id="KW-1185">Reference proteome</keyword>
<evidence type="ECO:0000256" key="1">
    <source>
        <dbReference type="SAM" id="MobiDB-lite"/>
    </source>
</evidence>
<protein>
    <recommendedName>
        <fullName evidence="4">Excreted virulence factor EspC (Type VII ESX diderm)</fullName>
    </recommendedName>
</protein>
<evidence type="ECO:0008006" key="4">
    <source>
        <dbReference type="Google" id="ProtNLM"/>
    </source>
</evidence>
<comment type="caution">
    <text evidence="2">The sequence shown here is derived from an EMBL/GenBank/DDBJ whole genome shotgun (WGS) entry which is preliminary data.</text>
</comment>
<dbReference type="OrthoDB" id="3696988at2"/>
<evidence type="ECO:0000313" key="2">
    <source>
        <dbReference type="EMBL" id="PPK64187.1"/>
    </source>
</evidence>
<name>A0A2S6GG31_9PSEU</name>
<evidence type="ECO:0000313" key="3">
    <source>
        <dbReference type="Proteomes" id="UP000239203"/>
    </source>
</evidence>
<dbReference type="AlphaFoldDB" id="A0A2S6GG31"/>
<organism evidence="2 3">
    <name type="scientific">Actinokineospora auranticolor</name>
    <dbReference type="NCBI Taxonomy" id="155976"/>
    <lineage>
        <taxon>Bacteria</taxon>
        <taxon>Bacillati</taxon>
        <taxon>Actinomycetota</taxon>
        <taxon>Actinomycetes</taxon>
        <taxon>Pseudonocardiales</taxon>
        <taxon>Pseudonocardiaceae</taxon>
        <taxon>Actinokineospora</taxon>
    </lineage>
</organism>
<dbReference type="RefSeq" id="WP_104482122.1">
    <property type="nucleotide sequence ID" value="NZ_CP154825.1"/>
</dbReference>
<reference evidence="2 3" key="1">
    <citation type="submission" date="2018-02" db="EMBL/GenBank/DDBJ databases">
        <title>Genomic Encyclopedia of Archaeal and Bacterial Type Strains, Phase II (KMG-II): from individual species to whole genera.</title>
        <authorList>
            <person name="Goeker M."/>
        </authorList>
    </citation>
    <scope>NUCLEOTIDE SEQUENCE [LARGE SCALE GENOMIC DNA]</scope>
    <source>
        <strain evidence="2 3">YU 961-1</strain>
    </source>
</reference>
<accession>A0A2S6GG31</accession>
<proteinExistence type="predicted"/>
<sequence length="111" mass="12161">MDERELIGLIDAALGFTVDADGLRRRGKDLADHADEVRRVKRELAVVDGRGFGWIGRESGFAEALKDFAETLGERVDGAVSRAEKLGHALTQAGTDYRRDDRDAAESFRGA</sequence>
<dbReference type="EMBL" id="PTIX01000021">
    <property type="protein sequence ID" value="PPK64187.1"/>
    <property type="molecule type" value="Genomic_DNA"/>
</dbReference>
<feature type="compositionally biased region" description="Basic and acidic residues" evidence="1">
    <location>
        <begin position="96"/>
        <end position="111"/>
    </location>
</feature>